<keyword evidence="1 5" id="KW-0489">Methyltransferase</keyword>
<dbReference type="GO" id="GO:0106335">
    <property type="term" value="F:tRNA (5-carboxymethyluridine(34)-5-O)-methyltransferase activity"/>
    <property type="evidence" value="ECO:0007669"/>
    <property type="project" value="TreeGrafter"/>
</dbReference>
<dbReference type="GO" id="GO:0000049">
    <property type="term" value="F:tRNA binding"/>
    <property type="evidence" value="ECO:0007669"/>
    <property type="project" value="TreeGrafter"/>
</dbReference>
<dbReference type="GO" id="GO:0002098">
    <property type="term" value="P:tRNA wobble uridine modification"/>
    <property type="evidence" value="ECO:0007669"/>
    <property type="project" value="TreeGrafter"/>
</dbReference>
<sequence>MGPPPLTVAPSPDLPSDYEQKNVHEVYNMIATHFSATRYKQWPSIAAFLHTIPPGSLGLDAGCGNGKYLPAWDGSNGSSMMIGLDRSDRLLSLAQRVGYVKEKRSDAQDTEEEADDERRREVMIGDVLDCGGVRPGSMDFAISIATLHHLSTPERRLEAMRTFIRCLVPDHGRGMIYVWALEQGEGARRVVPSAKTNPTPSSSSVPVSPSTSYSSMPVASKAAIPEPAVDDKAQDVFVPWVLSKEAPKTVKDALKPGAGKPTKQKKQPGSKKKPSRAQPDQLTDETDGPTAVPAVSEPTPVEEITPPARPASPPQVFQRYYHLFKSSELSSLVKQACELDQIHFVNSLVEGEDAREGKEIRQGQNWVRLVKEEWEKDNWYCEIQRGIGPF</sequence>
<feature type="region of interest" description="Disordered" evidence="3">
    <location>
        <begin position="249"/>
        <end position="312"/>
    </location>
</feature>
<evidence type="ECO:0000313" key="5">
    <source>
        <dbReference type="EMBL" id="CED82944.1"/>
    </source>
</evidence>
<evidence type="ECO:0000259" key="4">
    <source>
        <dbReference type="Pfam" id="PF08241"/>
    </source>
</evidence>
<proteinExistence type="predicted"/>
<dbReference type="CDD" id="cd02440">
    <property type="entry name" value="AdoMet_MTases"/>
    <property type="match status" value="1"/>
</dbReference>
<evidence type="ECO:0000256" key="3">
    <source>
        <dbReference type="SAM" id="MobiDB-lite"/>
    </source>
</evidence>
<accession>A0A0F7SQI9</accession>
<evidence type="ECO:0000256" key="2">
    <source>
        <dbReference type="ARBA" id="ARBA00022679"/>
    </source>
</evidence>
<feature type="compositionally biased region" description="Low complexity" evidence="3">
    <location>
        <begin position="196"/>
        <end position="215"/>
    </location>
</feature>
<feature type="domain" description="Methyltransferase type 11" evidence="4">
    <location>
        <begin position="59"/>
        <end position="169"/>
    </location>
</feature>
<dbReference type="AlphaFoldDB" id="A0A0F7SQI9"/>
<dbReference type="InterPro" id="IPR013216">
    <property type="entry name" value="Methyltransf_11"/>
</dbReference>
<keyword evidence="2 5" id="KW-0808">Transferase</keyword>
<evidence type="ECO:0000256" key="1">
    <source>
        <dbReference type="ARBA" id="ARBA00022603"/>
    </source>
</evidence>
<organism evidence="5">
    <name type="scientific">Phaffia rhodozyma</name>
    <name type="common">Yeast</name>
    <name type="synonym">Xanthophyllomyces dendrorhous</name>
    <dbReference type="NCBI Taxonomy" id="264483"/>
    <lineage>
        <taxon>Eukaryota</taxon>
        <taxon>Fungi</taxon>
        <taxon>Dikarya</taxon>
        <taxon>Basidiomycota</taxon>
        <taxon>Agaricomycotina</taxon>
        <taxon>Tremellomycetes</taxon>
        <taxon>Cystofilobasidiales</taxon>
        <taxon>Mrakiaceae</taxon>
        <taxon>Phaffia</taxon>
    </lineage>
</organism>
<feature type="region of interest" description="Disordered" evidence="3">
    <location>
        <begin position="190"/>
        <end position="215"/>
    </location>
</feature>
<dbReference type="GO" id="GO:0005737">
    <property type="term" value="C:cytoplasm"/>
    <property type="evidence" value="ECO:0007669"/>
    <property type="project" value="TreeGrafter"/>
</dbReference>
<dbReference type="GO" id="GO:0005634">
    <property type="term" value="C:nucleus"/>
    <property type="evidence" value="ECO:0007669"/>
    <property type="project" value="TreeGrafter"/>
</dbReference>
<dbReference type="InterPro" id="IPR029063">
    <property type="entry name" value="SAM-dependent_MTases_sf"/>
</dbReference>
<reference evidence="5" key="1">
    <citation type="submission" date="2014-08" db="EMBL/GenBank/DDBJ databases">
        <authorList>
            <person name="Sharma Rahul"/>
            <person name="Thines Marco"/>
        </authorList>
    </citation>
    <scope>NUCLEOTIDE SEQUENCE</scope>
</reference>
<dbReference type="Gene3D" id="3.40.50.150">
    <property type="entry name" value="Vaccinia Virus protein VP39"/>
    <property type="match status" value="1"/>
</dbReference>
<dbReference type="InterPro" id="IPR051422">
    <property type="entry name" value="AlkB_tRNA_MeTrf/Diox"/>
</dbReference>
<dbReference type="SUPFAM" id="SSF53335">
    <property type="entry name" value="S-adenosyl-L-methionine-dependent methyltransferases"/>
    <property type="match status" value="1"/>
</dbReference>
<dbReference type="PANTHER" id="PTHR13069">
    <property type="entry name" value="ALKYLATED DNA REPAIR PROTEIN ALKB HOMOLOG 8"/>
    <property type="match status" value="1"/>
</dbReference>
<dbReference type="PANTHER" id="PTHR13069:SF21">
    <property type="entry name" value="ALKYLATED DNA REPAIR PROTEIN ALKB HOMOLOG 8"/>
    <property type="match status" value="1"/>
</dbReference>
<dbReference type="GO" id="GO:0030488">
    <property type="term" value="P:tRNA methylation"/>
    <property type="evidence" value="ECO:0007669"/>
    <property type="project" value="TreeGrafter"/>
</dbReference>
<feature type="compositionally biased region" description="Basic residues" evidence="3">
    <location>
        <begin position="262"/>
        <end position="275"/>
    </location>
</feature>
<name>A0A0F7SQI9_PHARH</name>
<dbReference type="Pfam" id="PF08241">
    <property type="entry name" value="Methyltransf_11"/>
    <property type="match status" value="1"/>
</dbReference>
<dbReference type="GO" id="GO:0008757">
    <property type="term" value="F:S-adenosylmethionine-dependent methyltransferase activity"/>
    <property type="evidence" value="ECO:0007669"/>
    <property type="project" value="InterPro"/>
</dbReference>
<protein>
    <submittedName>
        <fullName evidence="5">Predicted methyltransferase</fullName>
    </submittedName>
</protein>
<dbReference type="EMBL" id="LN483142">
    <property type="protein sequence ID" value="CED82944.1"/>
    <property type="molecule type" value="Genomic_DNA"/>
</dbReference>